<protein>
    <recommendedName>
        <fullName evidence="3">Antitoxin Xre/MbcA/ParS-like toxin-binding domain-containing protein</fullName>
    </recommendedName>
</protein>
<dbReference type="RefSeq" id="WP_264796815.1">
    <property type="nucleotide sequence ID" value="NZ_BRVS01000022.1"/>
</dbReference>
<keyword evidence="2" id="KW-1185">Reference proteome</keyword>
<dbReference type="EMBL" id="BRVS01000022">
    <property type="protein sequence ID" value="GLB68717.1"/>
    <property type="molecule type" value="Genomic_DNA"/>
</dbReference>
<proteinExistence type="predicted"/>
<organism evidence="1 2">
    <name type="scientific">Arthrobacter mangrovi</name>
    <dbReference type="NCBI Taxonomy" id="2966350"/>
    <lineage>
        <taxon>Bacteria</taxon>
        <taxon>Bacillati</taxon>
        <taxon>Actinomycetota</taxon>
        <taxon>Actinomycetes</taxon>
        <taxon>Micrococcales</taxon>
        <taxon>Micrococcaceae</taxon>
        <taxon>Arthrobacter</taxon>
    </lineage>
</organism>
<evidence type="ECO:0008006" key="3">
    <source>
        <dbReference type="Google" id="ProtNLM"/>
    </source>
</evidence>
<name>A0ABQ5MYG0_9MICC</name>
<reference evidence="1 2" key="1">
    <citation type="journal article" date="2023" name="Int. J. Syst. Evol. Microbiol.">
        <title>Arthrobacter mangrovi sp. nov., an actinobacterium isolated from the rhizosphere of a mangrove.</title>
        <authorList>
            <person name="Hamada M."/>
            <person name="Saitou S."/>
            <person name="Enomoto N."/>
            <person name="Nanri K."/>
            <person name="Hidaka K."/>
            <person name="Miura T."/>
            <person name="Tamura T."/>
        </authorList>
    </citation>
    <scope>NUCLEOTIDE SEQUENCE [LARGE SCALE GENOMIC DNA]</scope>
    <source>
        <strain evidence="1 2">NBRC 112813</strain>
    </source>
</reference>
<dbReference type="Proteomes" id="UP001209654">
    <property type="component" value="Unassembled WGS sequence"/>
</dbReference>
<sequence length="127" mass="13603">MSISIDIGAAHAGTARLGIREIVRQLNSSLGATLVAALAGSKDPKISYKWARTDGPEPKPEAQARLQLAHRAWTAVSSVEGEHVARLWFIGANPWLGEVSPIQAISELRSKEVMDAAVAMTEDRFAG</sequence>
<accession>A0ABQ5MYG0</accession>
<evidence type="ECO:0000313" key="1">
    <source>
        <dbReference type="EMBL" id="GLB68717.1"/>
    </source>
</evidence>
<evidence type="ECO:0000313" key="2">
    <source>
        <dbReference type="Proteomes" id="UP001209654"/>
    </source>
</evidence>
<gene>
    <name evidence="1" type="ORF">AHIS1636_31590</name>
</gene>
<comment type="caution">
    <text evidence="1">The sequence shown here is derived from an EMBL/GenBank/DDBJ whole genome shotgun (WGS) entry which is preliminary data.</text>
</comment>